<evidence type="ECO:0000313" key="3">
    <source>
        <dbReference type="EMBL" id="QNG49015.1"/>
    </source>
</evidence>
<organism evidence="2 5">
    <name type="scientific">Sphingobium yanoikuyae</name>
    <name type="common">Sphingomonas yanoikuyae</name>
    <dbReference type="NCBI Taxonomy" id="13690"/>
    <lineage>
        <taxon>Bacteria</taxon>
        <taxon>Pseudomonadati</taxon>
        <taxon>Pseudomonadota</taxon>
        <taxon>Alphaproteobacteria</taxon>
        <taxon>Sphingomonadales</taxon>
        <taxon>Sphingomonadaceae</taxon>
        <taxon>Sphingobium</taxon>
    </lineage>
</organism>
<gene>
    <name evidence="4" type="ORF">DAH51_24865</name>
    <name evidence="2" type="ORF">EBF16_09565</name>
    <name evidence="3" type="ORF">H3V42_13125</name>
</gene>
<reference evidence="4 6" key="1">
    <citation type="submission" date="2018-07" db="EMBL/GenBank/DDBJ databases">
        <title>Genomic and Epidemiologic Investigation of an Indolent Hospital Outbreak.</title>
        <authorList>
            <person name="Johnson R.C."/>
            <person name="Deming C."/>
            <person name="Conlan S."/>
            <person name="Zellmer C.J."/>
            <person name="Michelin A.V."/>
            <person name="Lee-Lin S."/>
            <person name="Thomas P.J."/>
            <person name="Park M."/>
            <person name="Weingarten R.A."/>
            <person name="Less J."/>
            <person name="Dekker J.P."/>
            <person name="Frank K.M."/>
            <person name="Musser K.A."/>
            <person name="Mcquiston J.R."/>
            <person name="Henderson D.K."/>
            <person name="Lau A.F."/>
            <person name="Palmore T.N."/>
            <person name="Segre J.A."/>
        </authorList>
    </citation>
    <scope>NUCLEOTIDE SEQUENCE [LARGE SCALE GENOMIC DNA]</scope>
    <source>
        <strain evidence="4 6">SK-NIH.Env6_1116</strain>
    </source>
</reference>
<accession>A0A3G2V8B1</accession>
<reference evidence="2 5" key="2">
    <citation type="submission" date="2018-10" db="EMBL/GenBank/DDBJ databases">
        <title>Characterization and genome analysis of a novel bacterium Sphingobium yanoikuyae SJTF8 capable of degrading PAHs.</title>
        <authorList>
            <person name="Yin C."/>
            <person name="Xiong W."/>
            <person name="Liang R."/>
        </authorList>
    </citation>
    <scope>NUCLEOTIDE SEQUENCE [LARGE SCALE GENOMIC DNA]</scope>
    <source>
        <strain evidence="2 5">SJTF8</strain>
    </source>
</reference>
<evidence type="ECO:0000313" key="6">
    <source>
        <dbReference type="Proteomes" id="UP000287401"/>
    </source>
</evidence>
<protein>
    <submittedName>
        <fullName evidence="2">Uncharacterized protein</fullName>
    </submittedName>
</protein>
<evidence type="ECO:0000313" key="5">
    <source>
        <dbReference type="Proteomes" id="UP000280708"/>
    </source>
</evidence>
<feature type="compositionally biased region" description="Basic and acidic residues" evidence="1">
    <location>
        <begin position="7"/>
        <end position="21"/>
    </location>
</feature>
<dbReference type="Proteomes" id="UP000515377">
    <property type="component" value="Chromosome"/>
</dbReference>
<proteinExistence type="predicted"/>
<evidence type="ECO:0000313" key="2">
    <source>
        <dbReference type="EMBL" id="AYO80521.1"/>
    </source>
</evidence>
<sequence length="21" mass="2361">MSTADQDLARQLDVLRADGRE</sequence>
<name>A0A3G2V8B1_SPHYA</name>
<dbReference type="EMBL" id="CP060122">
    <property type="protein sequence ID" value="QNG49015.1"/>
    <property type="molecule type" value="Genomic_DNA"/>
</dbReference>
<dbReference type="Proteomes" id="UP000280708">
    <property type="component" value="Chromosome"/>
</dbReference>
<dbReference type="EMBL" id="QRAL01000051">
    <property type="protein sequence ID" value="RSU47420.1"/>
    <property type="molecule type" value="Genomic_DNA"/>
</dbReference>
<feature type="region of interest" description="Disordered" evidence="1">
    <location>
        <begin position="1"/>
        <end position="21"/>
    </location>
</feature>
<dbReference type="AlphaFoldDB" id="A0A3G2V8B1"/>
<evidence type="ECO:0000313" key="4">
    <source>
        <dbReference type="EMBL" id="RSU47420.1"/>
    </source>
</evidence>
<dbReference type="EMBL" id="CP033230">
    <property type="protein sequence ID" value="AYO80521.1"/>
    <property type="molecule type" value="Genomic_DNA"/>
</dbReference>
<evidence type="ECO:0000256" key="1">
    <source>
        <dbReference type="SAM" id="MobiDB-lite"/>
    </source>
</evidence>
<reference evidence="3 7" key="3">
    <citation type="submission" date="2020-07" db="EMBL/GenBank/DDBJ databases">
        <title>Whole genome sequence of Sphingobium yanoikuyae A3.</title>
        <authorList>
            <person name="Han S.-S."/>
        </authorList>
    </citation>
    <scope>NUCLEOTIDE SEQUENCE [LARGE SCALE GENOMIC DNA]</scope>
    <source>
        <strain evidence="3 7">A3</strain>
    </source>
</reference>
<evidence type="ECO:0000313" key="7">
    <source>
        <dbReference type="Proteomes" id="UP000515377"/>
    </source>
</evidence>
<dbReference type="Proteomes" id="UP000287401">
    <property type="component" value="Unassembled WGS sequence"/>
</dbReference>